<dbReference type="eggNOG" id="ENOG5032WN9">
    <property type="taxonomic scope" value="Bacteria"/>
</dbReference>
<comment type="caution">
    <text evidence="1">The sequence shown here is derived from an EMBL/GenBank/DDBJ whole genome shotgun (WGS) entry which is preliminary data.</text>
</comment>
<accession>A0A081B6D7</accession>
<sequence length="218" mass="23679">MALADFQSLVSNLIRDYSGEIADADRDQALSLAVTRYSTDRPRTHIEAVLAGGTTALDLPQAWEENFSTLRALGIPGQGEIAGKVEQTITGTIIRTADTIRSGTNVHVSFTVQHVLDENDDTIPPADREAVASWAAALLLEQLASYYAGAKQSTIDADSVDWQSKSRDFAGRAARLRKLYQDHLGIDPKRNVPAAAVVDLNRPNSLGRSRLIKGRGRI</sequence>
<dbReference type="Proteomes" id="UP000028702">
    <property type="component" value="Unassembled WGS sequence"/>
</dbReference>
<dbReference type="RefSeq" id="WP_045441672.1">
    <property type="nucleotide sequence ID" value="NZ_BBIO01000001.1"/>
</dbReference>
<dbReference type="AlphaFoldDB" id="A0A081B6D7"/>
<reference evidence="1 2" key="1">
    <citation type="submission" date="2014-07" db="EMBL/GenBank/DDBJ databases">
        <title>Tepidicaulis marinum gen. nov., sp. nov., a novel marine bacterium denitrifying nitrate to nitrous oxide strictly under microaerobic conditions.</title>
        <authorList>
            <person name="Takeuchi M."/>
            <person name="Yamagishi T."/>
            <person name="Kamagata Y."/>
            <person name="Oshima K."/>
            <person name="Hattori M."/>
            <person name="Katayama T."/>
            <person name="Hanada S."/>
            <person name="Tamaki H."/>
            <person name="Marumo K."/>
            <person name="Maeda H."/>
            <person name="Nedachi M."/>
            <person name="Iwasaki W."/>
            <person name="Suwa Y."/>
            <person name="Sakata S."/>
        </authorList>
    </citation>
    <scope>NUCLEOTIDE SEQUENCE [LARGE SCALE GENOMIC DNA]</scope>
    <source>
        <strain evidence="1 2">MA2</strain>
    </source>
</reference>
<name>A0A081B6D7_9HYPH</name>
<evidence type="ECO:0000313" key="1">
    <source>
        <dbReference type="EMBL" id="GAK43605.1"/>
    </source>
</evidence>
<evidence type="ECO:0000313" key="2">
    <source>
        <dbReference type="Proteomes" id="UP000028702"/>
    </source>
</evidence>
<organism evidence="1 2">
    <name type="scientific">Tepidicaulis marinus</name>
    <dbReference type="NCBI Taxonomy" id="1333998"/>
    <lineage>
        <taxon>Bacteria</taxon>
        <taxon>Pseudomonadati</taxon>
        <taxon>Pseudomonadota</taxon>
        <taxon>Alphaproteobacteria</taxon>
        <taxon>Hyphomicrobiales</taxon>
        <taxon>Parvibaculaceae</taxon>
        <taxon>Tepidicaulis</taxon>
    </lineage>
</organism>
<keyword evidence="2" id="KW-1185">Reference proteome</keyword>
<dbReference type="EMBL" id="BBIO01000001">
    <property type="protein sequence ID" value="GAK43605.1"/>
    <property type="molecule type" value="Genomic_DNA"/>
</dbReference>
<protein>
    <submittedName>
        <fullName evidence="1">Conserved protein</fullName>
    </submittedName>
</protein>
<gene>
    <name evidence="1" type="ORF">M2A_0104</name>
</gene>
<dbReference type="STRING" id="1333998.M2A_0104"/>
<proteinExistence type="predicted"/>